<dbReference type="GO" id="GO:0043332">
    <property type="term" value="C:mating projection tip"/>
    <property type="evidence" value="ECO:0007669"/>
    <property type="project" value="TreeGrafter"/>
</dbReference>
<reference evidence="2" key="2">
    <citation type="submission" date="2020-01" db="EMBL/GenBank/DDBJ databases">
        <title>Population-level Yeast Reference Genomes.</title>
        <authorList>
            <person name="Yue J.-X."/>
        </authorList>
    </citation>
    <scope>NUCLEOTIDE SEQUENCE</scope>
    <source>
        <strain evidence="2">CBS432</strain>
    </source>
</reference>
<name>A0A8B8V0G8_SACPA</name>
<dbReference type="RefSeq" id="XP_033769507.1">
    <property type="nucleotide sequence ID" value="XM_033913616.1"/>
</dbReference>
<organism evidence="2">
    <name type="scientific">Saccharomyces paradoxus</name>
    <name type="common">Yeast</name>
    <name type="synonym">Saccharomyces douglasii</name>
    <dbReference type="NCBI Taxonomy" id="27291"/>
    <lineage>
        <taxon>Eukaryota</taxon>
        <taxon>Fungi</taxon>
        <taxon>Dikarya</taxon>
        <taxon>Ascomycota</taxon>
        <taxon>Saccharomycotina</taxon>
        <taxon>Saccharomycetes</taxon>
        <taxon>Saccharomycetales</taxon>
        <taxon>Saccharomycetaceae</taxon>
        <taxon>Saccharomyces</taxon>
    </lineage>
</organism>
<reference evidence="2" key="1">
    <citation type="journal article" date="2017" name="Nat. Genet.">
        <title>Contrasting evolutionary genome dynamics between domesticated and wild yeasts.</title>
        <authorList>
            <person name="Yue J.X."/>
            <person name="Li J."/>
            <person name="Aigrain L."/>
            <person name="Hallin J."/>
            <person name="Persson K."/>
            <person name="Oliver K."/>
            <person name="Bergstrom A."/>
            <person name="Coupland P."/>
            <person name="Warringer J."/>
            <person name="Lagomarsino M.C."/>
            <person name="Fischer G."/>
            <person name="Durbin R."/>
            <person name="Liti G."/>
        </authorList>
    </citation>
    <scope>NUCLEOTIDE SEQUENCE</scope>
    <source>
        <strain evidence="2">CBS432</strain>
    </source>
</reference>
<dbReference type="GO" id="GO:0005938">
    <property type="term" value="C:cell cortex"/>
    <property type="evidence" value="ECO:0007669"/>
    <property type="project" value="TreeGrafter"/>
</dbReference>
<reference evidence="2" key="4">
    <citation type="submission" date="2025-08" db="UniProtKB">
        <authorList>
            <consortium name="RefSeq"/>
        </authorList>
    </citation>
    <scope>IDENTIFICATION</scope>
    <source>
        <strain evidence="2">CBS432</strain>
    </source>
</reference>
<dbReference type="GeneID" id="54633952"/>
<dbReference type="GO" id="GO:0031578">
    <property type="term" value="P:mitotic spindle orientation checkpoint signaling"/>
    <property type="evidence" value="ECO:0007669"/>
    <property type="project" value="TreeGrafter"/>
</dbReference>
<dbReference type="AlphaFoldDB" id="A0A8B8V0G8"/>
<reference evidence="2" key="3">
    <citation type="submission" date="2025-07" db="EMBL/GenBank/DDBJ databases">
        <authorList>
            <consortium name="NCBI Genome Project"/>
        </authorList>
    </citation>
    <scope>NUCLEOTIDE SEQUENCE</scope>
    <source>
        <strain evidence="2">CBS432</strain>
    </source>
</reference>
<gene>
    <name evidence="2" type="primary">KAR9</name>
    <name evidence="2" type="ORF">SPAR_P00100</name>
</gene>
<dbReference type="GO" id="GO:0051293">
    <property type="term" value="P:establishment of spindle localization"/>
    <property type="evidence" value="ECO:0007669"/>
    <property type="project" value="TreeGrafter"/>
</dbReference>
<evidence type="ECO:0000256" key="1">
    <source>
        <dbReference type="SAM" id="MobiDB-lite"/>
    </source>
</evidence>
<dbReference type="KEGG" id="spao:SPAR_P00100"/>
<feature type="region of interest" description="Disordered" evidence="1">
    <location>
        <begin position="621"/>
        <end position="658"/>
    </location>
</feature>
<dbReference type="PANTHER" id="PTHR37271:SF1">
    <property type="entry name" value="KARYOGAMY PROTEIN KAR9"/>
    <property type="match status" value="1"/>
</dbReference>
<protein>
    <submittedName>
        <fullName evidence="2">Kar9p</fullName>
    </submittedName>
</protein>
<dbReference type="GO" id="GO:0005816">
    <property type="term" value="C:spindle pole body"/>
    <property type="evidence" value="ECO:0007669"/>
    <property type="project" value="TreeGrafter"/>
</dbReference>
<dbReference type="GO" id="GO:0030473">
    <property type="term" value="P:nuclear migration along microtubule"/>
    <property type="evidence" value="ECO:0007669"/>
    <property type="project" value="TreeGrafter"/>
</dbReference>
<dbReference type="PANTHER" id="PTHR37271">
    <property type="entry name" value="KARYOGAMY PROTEIN KAR9"/>
    <property type="match status" value="1"/>
</dbReference>
<evidence type="ECO:0000313" key="2">
    <source>
        <dbReference type="RefSeq" id="XP_033769507.1"/>
    </source>
</evidence>
<accession>A0A8B8V0G8</accession>
<dbReference type="Pfam" id="PF08580">
    <property type="entry name" value="KAR9"/>
    <property type="match status" value="1"/>
</dbReference>
<dbReference type="VEuPathDB" id="FungiDB:SPAR_P00100"/>
<dbReference type="OrthoDB" id="5559380at2759"/>
<proteinExistence type="predicted"/>
<sequence length="658" mass="75887">MFIYNVLKDLSSIAMDNDGSRSVTIGDDLQESFCERLQRIHDTLHLIKDCNSLNETTTSISETLLIQLYDDLENVTSAIPDLVNEKRLGQDDILMFMDWLLLKKYILYQFINDVHNIEEGFAHLLNLLEDEFSKDEQDSDRYNRFSPMFDVIEESTQIKSQLEPWLTNLKELLDTSLEFNEISKDHMDTLHKIINRNISHCLEIQEERFVSPIRHTPSFTLEQLVKLLGTHTEATEPKVPNFSAAEDILSRKFLNLKKNIPPIEKSLTDILPQRIVQFGHRNIKNITILQTILQKKYELIMKDYRFMNSEFRELKVELIDKRWNILFINLNHELFYILDEIERLQSKLLTTKYSKDITITFERQLEKKSKTVSKTFNIIYRALEFSLLDAGVASKTNELAQRWLNIKPTADKILIKSSASNKIATNKKKIPKPKSLGFGRPNSVIGTITQDFQERVAIDDGDNKLSEVPNTTVVPKGRKLGKALLQKMNIKPATSPDSSNTINPFFDPESPNRGKLVLSSVPPLPYDEPDKIRPHVYRDEDKKSPGSFIISKHENEALITETPLLAKNKSVLDVEKDKWRHYQSLPSKIPTYKDKSMKVAVENTPIAKIFHTPLTKITSSSSQVWVPSTRRRTQLRPPTPLSQLLTPRKGRSSRTPTY</sequence>
<dbReference type="InterPro" id="IPR013889">
    <property type="entry name" value="Karyogamy_KAR9"/>
</dbReference>